<evidence type="ECO:0000313" key="3">
    <source>
        <dbReference type="Proteomes" id="UP000757890"/>
    </source>
</evidence>
<dbReference type="PRINTS" id="PR00455">
    <property type="entry name" value="HTHTETR"/>
</dbReference>
<dbReference type="EMBL" id="JABZMK010000046">
    <property type="protein sequence ID" value="MBF1129701.1"/>
    <property type="molecule type" value="Genomic_DNA"/>
</dbReference>
<dbReference type="InterPro" id="IPR001647">
    <property type="entry name" value="HTH_TetR"/>
</dbReference>
<accession>A0A930B814</accession>
<organism evidence="2 3">
    <name type="scientific">Dialister invisus</name>
    <dbReference type="NCBI Taxonomy" id="218538"/>
    <lineage>
        <taxon>Bacteria</taxon>
        <taxon>Bacillati</taxon>
        <taxon>Bacillota</taxon>
        <taxon>Negativicutes</taxon>
        <taxon>Veillonellales</taxon>
        <taxon>Veillonellaceae</taxon>
        <taxon>Dialister</taxon>
    </lineage>
</organism>
<dbReference type="SUPFAM" id="SSF48498">
    <property type="entry name" value="Tetracyclin repressor-like, C-terminal domain"/>
    <property type="match status" value="1"/>
</dbReference>
<dbReference type="InterPro" id="IPR009057">
    <property type="entry name" value="Homeodomain-like_sf"/>
</dbReference>
<gene>
    <name evidence="2" type="ORF">HXL70_06615</name>
</gene>
<dbReference type="Gene3D" id="1.10.357.10">
    <property type="entry name" value="Tetracycline Repressor, domain 2"/>
    <property type="match status" value="1"/>
</dbReference>
<dbReference type="GO" id="GO:0003677">
    <property type="term" value="F:DNA binding"/>
    <property type="evidence" value="ECO:0007669"/>
    <property type="project" value="UniProtKB-UniRule"/>
</dbReference>
<dbReference type="PANTHER" id="PTHR43479:SF11">
    <property type="entry name" value="ACREF_ENVCD OPERON REPRESSOR-RELATED"/>
    <property type="match status" value="1"/>
</dbReference>
<dbReference type="InterPro" id="IPR050624">
    <property type="entry name" value="HTH-type_Tx_Regulator"/>
</dbReference>
<dbReference type="PROSITE" id="PS50977">
    <property type="entry name" value="HTH_TETR_2"/>
    <property type="match status" value="1"/>
</dbReference>
<sequence>MPLTKKAERTKAKLTASARKLISERGFDNVSVEEITKDAGVAKGTFYHYFVCKEDVVREFSTRVIEEIFTTAMTMPGGPQEKLTYYFNAILHEADRMGVNLIRQWIRDIMSPRSAEEGAENLREGYRKIYTILKHAKEEDRLKEDTPVAFLTKLLLSHLYGALITWCMLGGSFKLSEESNQFVTEEVNAFLYKYMK</sequence>
<dbReference type="SUPFAM" id="SSF46689">
    <property type="entry name" value="Homeodomain-like"/>
    <property type="match status" value="1"/>
</dbReference>
<protein>
    <submittedName>
        <fullName evidence="2">TetR/AcrR family transcriptional regulator</fullName>
    </submittedName>
</protein>
<evidence type="ECO:0000313" key="2">
    <source>
        <dbReference type="EMBL" id="MBF1129701.1"/>
    </source>
</evidence>
<dbReference type="Pfam" id="PF00440">
    <property type="entry name" value="TetR_N"/>
    <property type="match status" value="1"/>
</dbReference>
<proteinExistence type="predicted"/>
<reference evidence="2" key="1">
    <citation type="submission" date="2020-04" db="EMBL/GenBank/DDBJ databases">
        <title>Deep metagenomics examines the oral microbiome during advanced dental caries in children, revealing novel taxa and co-occurrences with host molecules.</title>
        <authorList>
            <person name="Baker J.L."/>
            <person name="Morton J.T."/>
            <person name="Dinis M."/>
            <person name="Alvarez R."/>
            <person name="Tran N.C."/>
            <person name="Knight R."/>
            <person name="Edlund A."/>
        </authorList>
    </citation>
    <scope>NUCLEOTIDE SEQUENCE</scope>
    <source>
        <strain evidence="2">JCVI_32_bin.14</strain>
    </source>
</reference>
<dbReference type="AlphaFoldDB" id="A0A930B814"/>
<dbReference type="PANTHER" id="PTHR43479">
    <property type="entry name" value="ACREF/ENVCD OPERON REPRESSOR-RELATED"/>
    <property type="match status" value="1"/>
</dbReference>
<dbReference type="InterPro" id="IPR036271">
    <property type="entry name" value="Tet_transcr_reg_TetR-rel_C_sf"/>
</dbReference>
<comment type="caution">
    <text evidence="2">The sequence shown here is derived from an EMBL/GenBank/DDBJ whole genome shotgun (WGS) entry which is preliminary data.</text>
</comment>
<dbReference type="RefSeq" id="WP_273013723.1">
    <property type="nucleotide sequence ID" value="NZ_CATVTA010000007.1"/>
</dbReference>
<name>A0A930B814_9FIRM</name>
<keyword evidence="1" id="KW-0238">DNA-binding</keyword>
<evidence type="ECO:0000256" key="1">
    <source>
        <dbReference type="ARBA" id="ARBA00023125"/>
    </source>
</evidence>
<dbReference type="Proteomes" id="UP000757890">
    <property type="component" value="Unassembled WGS sequence"/>
</dbReference>